<comment type="caution">
    <text evidence="1">The sequence shown here is derived from an EMBL/GenBank/DDBJ whole genome shotgun (WGS) entry which is preliminary data.</text>
</comment>
<organism evidence="1 2">
    <name type="scientific">Kribbella sindirgiensis</name>
    <dbReference type="NCBI Taxonomy" id="1124744"/>
    <lineage>
        <taxon>Bacteria</taxon>
        <taxon>Bacillati</taxon>
        <taxon>Actinomycetota</taxon>
        <taxon>Actinomycetes</taxon>
        <taxon>Propionibacteriales</taxon>
        <taxon>Kribbellaceae</taxon>
        <taxon>Kribbella</taxon>
    </lineage>
</organism>
<dbReference type="RefSeq" id="WP_131285839.1">
    <property type="nucleotide sequence ID" value="NZ_SJKA01000002.1"/>
</dbReference>
<reference evidence="1 2" key="1">
    <citation type="submission" date="2019-02" db="EMBL/GenBank/DDBJ databases">
        <title>Kribbella capetownensis sp. nov. and Kribbella speibonae sp. nov., isolated from soil.</title>
        <authorList>
            <person name="Curtis S.M."/>
            <person name="Norton I."/>
            <person name="Everest G.J."/>
            <person name="Meyers P.R."/>
        </authorList>
    </citation>
    <scope>NUCLEOTIDE SEQUENCE [LARGE SCALE GENOMIC DNA]</scope>
    <source>
        <strain evidence="1 2">DSM 27082</strain>
    </source>
</reference>
<evidence type="ECO:0000313" key="1">
    <source>
        <dbReference type="EMBL" id="TCC39738.1"/>
    </source>
</evidence>
<dbReference type="EMBL" id="SJKA01000002">
    <property type="protein sequence ID" value="TCC39738.1"/>
    <property type="molecule type" value="Genomic_DNA"/>
</dbReference>
<dbReference type="OrthoDB" id="4485313at2"/>
<gene>
    <name evidence="1" type="ORF">E0H50_07420</name>
</gene>
<keyword evidence="2" id="KW-1185">Reference proteome</keyword>
<evidence type="ECO:0000313" key="2">
    <source>
        <dbReference type="Proteomes" id="UP000292695"/>
    </source>
</evidence>
<accession>A0A4R0J6A4</accession>
<dbReference type="Proteomes" id="UP000292695">
    <property type="component" value="Unassembled WGS sequence"/>
</dbReference>
<sequence length="176" mass="19264">MERVLLDDVVETDYGQFDLVWGGGFGFDGDADRFFAGQVNGLVGAAHGDGVYMHFGRRSGGSPVRIVLADVAPGVPEESWEDVVEVSIDVRSEDVGWTSWGGESGGDLDGVAAGSYRLRVSARGRDIARDREFADGLFDAYLLELWPAPAEPDAILRIGSEDARYWHREWGSRRPT</sequence>
<protein>
    <submittedName>
        <fullName evidence="1">Uncharacterized protein</fullName>
    </submittedName>
</protein>
<proteinExistence type="predicted"/>
<dbReference type="AlphaFoldDB" id="A0A4R0J6A4"/>
<name>A0A4R0J6A4_9ACTN</name>